<protein>
    <recommendedName>
        <fullName evidence="11">RUN and FYVE domain-containing protein 4</fullName>
    </recommendedName>
</protein>
<evidence type="ECO:0000259" key="14">
    <source>
        <dbReference type="PROSITE" id="PS50826"/>
    </source>
</evidence>
<feature type="coiled-coil region" evidence="12">
    <location>
        <begin position="251"/>
        <end position="515"/>
    </location>
</feature>
<evidence type="ECO:0000256" key="10">
    <source>
        <dbReference type="ARBA" id="ARBA00059075"/>
    </source>
</evidence>
<evidence type="ECO:0000256" key="6">
    <source>
        <dbReference type="ARBA" id="ARBA00023006"/>
    </source>
</evidence>
<evidence type="ECO:0000313" key="16">
    <source>
        <dbReference type="Proteomes" id="UP000597762"/>
    </source>
</evidence>
<keyword evidence="8" id="KW-0458">Lysosome</keyword>
<keyword evidence="13" id="KW-0812">Transmembrane</keyword>
<evidence type="ECO:0000256" key="3">
    <source>
        <dbReference type="ARBA" id="ARBA00022723"/>
    </source>
</evidence>
<dbReference type="OrthoDB" id="660555at2759"/>
<dbReference type="PANTHER" id="PTHR46753:SF2">
    <property type="entry name" value="FYVE AND COILED-COIL DOMAIN-CONTAINING PROTEIN 1"/>
    <property type="match status" value="1"/>
</dbReference>
<dbReference type="GO" id="GO:0005776">
    <property type="term" value="C:autophagosome"/>
    <property type="evidence" value="ECO:0007669"/>
    <property type="project" value="UniProtKB-SubCell"/>
</dbReference>
<gene>
    <name evidence="15" type="ORF">SPHA_49548</name>
</gene>
<dbReference type="Pfam" id="PF02759">
    <property type="entry name" value="RUN"/>
    <property type="match status" value="1"/>
</dbReference>
<feature type="domain" description="RUN" evidence="14">
    <location>
        <begin position="56"/>
        <end position="189"/>
    </location>
</feature>
<evidence type="ECO:0000256" key="4">
    <source>
        <dbReference type="ARBA" id="ARBA00022771"/>
    </source>
</evidence>
<comment type="caution">
    <text evidence="15">The sequence shown here is derived from an EMBL/GenBank/DDBJ whole genome shotgun (WGS) entry which is preliminary data.</text>
</comment>
<name>A0A812DAU0_ACAPH</name>
<dbReference type="Gene3D" id="1.20.58.900">
    <property type="match status" value="1"/>
</dbReference>
<keyword evidence="9" id="KW-0968">Cytoplasmic vesicle</keyword>
<evidence type="ECO:0000256" key="11">
    <source>
        <dbReference type="ARBA" id="ARBA00069100"/>
    </source>
</evidence>
<dbReference type="Proteomes" id="UP000597762">
    <property type="component" value="Unassembled WGS sequence"/>
</dbReference>
<feature type="transmembrane region" description="Helical" evidence="13">
    <location>
        <begin position="522"/>
        <end position="543"/>
    </location>
</feature>
<dbReference type="PANTHER" id="PTHR46753">
    <property type="entry name" value="FYVE AND COILED-COIL DOMAIN-CONTAINING PROTEIN 1"/>
    <property type="match status" value="1"/>
</dbReference>
<accession>A0A812DAU0</accession>
<comment type="subcellular location">
    <subcellularLocation>
        <location evidence="2">Cytoplasmic vesicle</location>
        <location evidence="2">Autophagosome</location>
    </subcellularLocation>
    <subcellularLocation>
        <location evidence="1">Lysosome</location>
    </subcellularLocation>
</comment>
<dbReference type="GO" id="GO:0005770">
    <property type="term" value="C:late endosome"/>
    <property type="evidence" value="ECO:0007669"/>
    <property type="project" value="TreeGrafter"/>
</dbReference>
<evidence type="ECO:0000313" key="15">
    <source>
        <dbReference type="EMBL" id="CAE1292981.1"/>
    </source>
</evidence>
<reference evidence="15" key="1">
    <citation type="submission" date="2021-01" db="EMBL/GenBank/DDBJ databases">
        <authorList>
            <person name="Li R."/>
            <person name="Bekaert M."/>
        </authorList>
    </citation>
    <scope>NUCLEOTIDE SEQUENCE</scope>
    <source>
        <strain evidence="15">Farmed</strain>
    </source>
</reference>
<dbReference type="AlphaFoldDB" id="A0A812DAU0"/>
<evidence type="ECO:0000256" key="2">
    <source>
        <dbReference type="ARBA" id="ARBA00004419"/>
    </source>
</evidence>
<evidence type="ECO:0000256" key="1">
    <source>
        <dbReference type="ARBA" id="ARBA00004371"/>
    </source>
</evidence>
<keyword evidence="6" id="KW-0072">Autophagy</keyword>
<dbReference type="EMBL" id="CAHIKZ030002854">
    <property type="protein sequence ID" value="CAE1292981.1"/>
    <property type="molecule type" value="Genomic_DNA"/>
</dbReference>
<sequence length="544" mass="63779">MSLPKNMQKLSTPDQMDTLMYPKLVNKPSIERIKQDLLDCMIQLKQEFLDSGVPITDDCQLLHKTCAKLEYLLTYEMKDHISIMGRRKSYWEYFCECLVSNKGLKDGLKYVKSLKEYHTSLGKGRALIRFALVHKRLADTIQQCVSNGRVTSDWYHPSSPWLQHKHSSVLINALYDLNDVNFDLIPTGYDLDNTWPSFARKTPGNYTWNPPSRTSSMSSLLSITSQHDSSLMSKVDVASSFTESECMSPIEDEVSASHSELLTKIEELEEEKLTTGQEVASWVEKLNTMKGKYSILQQKYDDLSKNYNCTQEEKENLDFERRDLQVKLHQLQEKLTEIEQEHERIVEGKLSMIAELKQRESSLLLEIHQLKSEQSKQTEIGEMQADGSECSKEELLKMKYEKERELSEENSRLQQQCKNVEKLQQMLQEQSDELAYCRQQVDEKAQLVEKYQKESQQLKQVLDTVLDTEKELQEEEYKKQQVYLQELLEKTQTQLRNSEQQYNLLQEKYQEVNSVYEEKLKVSWVIGFHCYFLVFFFFSFLPFA</sequence>
<evidence type="ECO:0000256" key="12">
    <source>
        <dbReference type="SAM" id="Coils"/>
    </source>
</evidence>
<dbReference type="FunFam" id="1.20.58.900:FF:000015">
    <property type="entry name" value="RUN and FYVE domain containing 4"/>
    <property type="match status" value="1"/>
</dbReference>
<keyword evidence="7 12" id="KW-0175">Coiled coil</keyword>
<dbReference type="PROSITE" id="PS50826">
    <property type="entry name" value="RUN"/>
    <property type="match status" value="1"/>
</dbReference>
<dbReference type="GO" id="GO:0071353">
    <property type="term" value="P:cellular response to interleukin-4"/>
    <property type="evidence" value="ECO:0007669"/>
    <property type="project" value="UniProtKB-ARBA"/>
</dbReference>
<dbReference type="GO" id="GO:0005764">
    <property type="term" value="C:lysosome"/>
    <property type="evidence" value="ECO:0007669"/>
    <property type="project" value="UniProtKB-SubCell"/>
</dbReference>
<dbReference type="InterPro" id="IPR037213">
    <property type="entry name" value="Run_dom_sf"/>
</dbReference>
<keyword evidence="13" id="KW-1133">Transmembrane helix</keyword>
<keyword evidence="5" id="KW-0862">Zinc</keyword>
<evidence type="ECO:0000256" key="13">
    <source>
        <dbReference type="SAM" id="Phobius"/>
    </source>
</evidence>
<evidence type="ECO:0000256" key="8">
    <source>
        <dbReference type="ARBA" id="ARBA00023228"/>
    </source>
</evidence>
<keyword evidence="13" id="KW-0472">Membrane</keyword>
<comment type="function">
    <text evidence="10">ARL8 effector that promotes the coupling of endolysosomes to dynein-dynactin for retrograde transport along microtubules. Acts by binding both GTP-bound ARL8 and dynein-dynactin. In nonneuronal cells, promotes concentration of endolysosomes in the juxtanuclear area. In hippocampal neurons, drives retrograde transport of endolysosomes from the axon to the soma. Positive regulator of macroautophagy in dendritic cells. Increases autophagic flux, probably by stimulating both autophagosome formation and facilitating tethering with lysosomes. Binds to phosphatidylinositol 3-phosphate (PtdIns3P) through its FYVE-type zinc finger. Positive regulator of osteosclast bone-resorbing activity, possibly by promoting late endosome-lysosome fusion by acting as an adapter protein between RAB7A on late endosomes and LAMP2 on primary lysosomes.</text>
</comment>
<dbReference type="GO" id="GO:0072383">
    <property type="term" value="P:plus-end-directed vesicle transport along microtubule"/>
    <property type="evidence" value="ECO:0007669"/>
    <property type="project" value="TreeGrafter"/>
</dbReference>
<dbReference type="GO" id="GO:0008270">
    <property type="term" value="F:zinc ion binding"/>
    <property type="evidence" value="ECO:0007669"/>
    <property type="project" value="UniProtKB-KW"/>
</dbReference>
<dbReference type="SUPFAM" id="SSF140741">
    <property type="entry name" value="RUN domain-like"/>
    <property type="match status" value="1"/>
</dbReference>
<keyword evidence="16" id="KW-1185">Reference proteome</keyword>
<dbReference type="GO" id="GO:1901098">
    <property type="term" value="P:positive regulation of autophagosome maturation"/>
    <property type="evidence" value="ECO:0007669"/>
    <property type="project" value="TreeGrafter"/>
</dbReference>
<evidence type="ECO:0000256" key="5">
    <source>
        <dbReference type="ARBA" id="ARBA00022833"/>
    </source>
</evidence>
<organism evidence="15 16">
    <name type="scientific">Acanthosepion pharaonis</name>
    <name type="common">Pharaoh cuttlefish</name>
    <name type="synonym">Sepia pharaonis</name>
    <dbReference type="NCBI Taxonomy" id="158019"/>
    <lineage>
        <taxon>Eukaryota</taxon>
        <taxon>Metazoa</taxon>
        <taxon>Spiralia</taxon>
        <taxon>Lophotrochozoa</taxon>
        <taxon>Mollusca</taxon>
        <taxon>Cephalopoda</taxon>
        <taxon>Coleoidea</taxon>
        <taxon>Decapodiformes</taxon>
        <taxon>Sepiida</taxon>
        <taxon>Sepiina</taxon>
        <taxon>Sepiidae</taxon>
        <taxon>Acanthosepion</taxon>
    </lineage>
</organism>
<dbReference type="InterPro" id="IPR004012">
    <property type="entry name" value="Run_dom"/>
</dbReference>
<evidence type="ECO:0000256" key="9">
    <source>
        <dbReference type="ARBA" id="ARBA00023329"/>
    </source>
</evidence>
<evidence type="ECO:0000256" key="7">
    <source>
        <dbReference type="ARBA" id="ARBA00023054"/>
    </source>
</evidence>
<proteinExistence type="predicted"/>
<dbReference type="GO" id="GO:0006914">
    <property type="term" value="P:autophagy"/>
    <property type="evidence" value="ECO:0007669"/>
    <property type="project" value="UniProtKB-KW"/>
</dbReference>
<dbReference type="GO" id="GO:0051050">
    <property type="term" value="P:positive regulation of transport"/>
    <property type="evidence" value="ECO:0007669"/>
    <property type="project" value="UniProtKB-ARBA"/>
</dbReference>
<keyword evidence="3" id="KW-0479">Metal-binding</keyword>
<keyword evidence="4" id="KW-0863">Zinc-finger</keyword>